<sequence>MEYYITFHNQDKPERTPVMPDMEKNAQHNVELLKIQGATSIRVHKGDK</sequence>
<name>A0A6M3LJ63_9ZZZZ</name>
<dbReference type="EMBL" id="MT143308">
    <property type="protein sequence ID" value="QJA95357.1"/>
    <property type="molecule type" value="Genomic_DNA"/>
</dbReference>
<accession>A0A6M3LJ63</accession>
<reference evidence="1" key="1">
    <citation type="submission" date="2020-03" db="EMBL/GenBank/DDBJ databases">
        <title>The deep terrestrial virosphere.</title>
        <authorList>
            <person name="Holmfeldt K."/>
            <person name="Nilsson E."/>
            <person name="Simone D."/>
            <person name="Lopez-Fernandez M."/>
            <person name="Wu X."/>
            <person name="de Brujin I."/>
            <person name="Lundin D."/>
            <person name="Andersson A."/>
            <person name="Bertilsson S."/>
            <person name="Dopson M."/>
        </authorList>
    </citation>
    <scope>NUCLEOTIDE SEQUENCE</scope>
    <source>
        <strain evidence="1">MM415B05430</strain>
    </source>
</reference>
<evidence type="ECO:0000313" key="1">
    <source>
        <dbReference type="EMBL" id="QJA95357.1"/>
    </source>
</evidence>
<protein>
    <submittedName>
        <fullName evidence="1">Uncharacterized protein</fullName>
    </submittedName>
</protein>
<dbReference type="AlphaFoldDB" id="A0A6M3LJ63"/>
<proteinExistence type="predicted"/>
<gene>
    <name evidence="1" type="ORF">MM415B05430_0002</name>
</gene>
<organism evidence="1">
    <name type="scientific">viral metagenome</name>
    <dbReference type="NCBI Taxonomy" id="1070528"/>
    <lineage>
        <taxon>unclassified sequences</taxon>
        <taxon>metagenomes</taxon>
        <taxon>organismal metagenomes</taxon>
    </lineage>
</organism>